<dbReference type="PANTHER" id="PTHR36440">
    <property type="entry name" value="PUTATIVE (AFU_ORTHOLOGUE AFUA_8G07350)-RELATED"/>
    <property type="match status" value="1"/>
</dbReference>
<protein>
    <submittedName>
        <fullName evidence="2">Cupin</fullName>
    </submittedName>
</protein>
<dbReference type="Proteomes" id="UP000030152">
    <property type="component" value="Unassembled WGS sequence"/>
</dbReference>
<organism evidence="2 3">
    <name type="scientific">Flavobacterium rivuli WB 3.3-2 = DSM 21788</name>
    <dbReference type="NCBI Taxonomy" id="1121895"/>
    <lineage>
        <taxon>Bacteria</taxon>
        <taxon>Pseudomonadati</taxon>
        <taxon>Bacteroidota</taxon>
        <taxon>Flavobacteriia</taxon>
        <taxon>Flavobacteriales</taxon>
        <taxon>Flavobacteriaceae</taxon>
        <taxon>Flavobacterium</taxon>
    </lineage>
</organism>
<dbReference type="SUPFAM" id="SSF51182">
    <property type="entry name" value="RmlC-like cupins"/>
    <property type="match status" value="1"/>
</dbReference>
<dbReference type="EMBL" id="JRLX01000003">
    <property type="protein sequence ID" value="KGO87849.1"/>
    <property type="molecule type" value="Genomic_DNA"/>
</dbReference>
<keyword evidence="3" id="KW-1185">Reference proteome</keyword>
<dbReference type="Pfam" id="PF07883">
    <property type="entry name" value="Cupin_2"/>
    <property type="match status" value="1"/>
</dbReference>
<proteinExistence type="predicted"/>
<dbReference type="Gene3D" id="2.60.120.10">
    <property type="entry name" value="Jelly Rolls"/>
    <property type="match status" value="1"/>
</dbReference>
<name>A0A0A2M6E0_9FLAO</name>
<dbReference type="STRING" id="1121895.GCA_000378485_01525"/>
<reference evidence="2 3" key="1">
    <citation type="submission" date="2013-09" db="EMBL/GenBank/DDBJ databases">
        <authorList>
            <person name="Zeng Z."/>
            <person name="Chen C."/>
        </authorList>
    </citation>
    <scope>NUCLEOTIDE SEQUENCE [LARGE SCALE GENOMIC DNA]</scope>
    <source>
        <strain evidence="2 3">WB 3.3-2</strain>
    </source>
</reference>
<evidence type="ECO:0000313" key="3">
    <source>
        <dbReference type="Proteomes" id="UP000030152"/>
    </source>
</evidence>
<comment type="caution">
    <text evidence="2">The sequence shown here is derived from an EMBL/GenBank/DDBJ whole genome shotgun (WGS) entry which is preliminary data.</text>
</comment>
<dbReference type="InterPro" id="IPR013096">
    <property type="entry name" value="Cupin_2"/>
</dbReference>
<evidence type="ECO:0000313" key="2">
    <source>
        <dbReference type="EMBL" id="KGO87849.1"/>
    </source>
</evidence>
<dbReference type="InterPro" id="IPR011051">
    <property type="entry name" value="RmlC_Cupin_sf"/>
</dbReference>
<dbReference type="PANTHER" id="PTHR36440:SF1">
    <property type="entry name" value="PUTATIVE (AFU_ORTHOLOGUE AFUA_8G07350)-RELATED"/>
    <property type="match status" value="1"/>
</dbReference>
<dbReference type="OrthoDB" id="72027at2"/>
<gene>
    <name evidence="2" type="ORF">Q765_05020</name>
</gene>
<dbReference type="RefSeq" id="WP_020212671.1">
    <property type="nucleotide sequence ID" value="NZ_JRLX01000003.1"/>
</dbReference>
<feature type="domain" description="Cupin type-2" evidence="1">
    <location>
        <begin position="32"/>
        <end position="96"/>
    </location>
</feature>
<dbReference type="InterPro" id="IPR014710">
    <property type="entry name" value="RmlC-like_jellyroll"/>
</dbReference>
<accession>A0A0A2M6E0</accession>
<evidence type="ECO:0000259" key="1">
    <source>
        <dbReference type="Pfam" id="PF07883"/>
    </source>
</evidence>
<dbReference type="eggNOG" id="COG0662">
    <property type="taxonomic scope" value="Bacteria"/>
</dbReference>
<sequence>MQPKTYHNPINGEYTTILKSSADTGGAYTFFEVSLAPGGGNPLHYHTKFTEEFFAVKGLLGLQKGTTTLYLKPGESAVVPPGHYHRFFNDADEPIIFRVRLTKGQPNFENFLKMMFGLVNDGKTITKNQIPKNIYHIAVAFKWGDTHLTNPLFKLFSPLVLLFYKRAVKLGIEKDLLERYCEEKL</sequence>
<dbReference type="InterPro" id="IPR053146">
    <property type="entry name" value="QDO-like"/>
</dbReference>
<dbReference type="AlphaFoldDB" id="A0A0A2M6E0"/>